<name>A0AAV9HRT2_9PEZI</name>
<dbReference type="Pfam" id="PF05183">
    <property type="entry name" value="RdRP"/>
    <property type="match status" value="1"/>
</dbReference>
<keyword evidence="1" id="KW-0808">Transferase</keyword>
<evidence type="ECO:0000256" key="2">
    <source>
        <dbReference type="SAM" id="MobiDB-lite"/>
    </source>
</evidence>
<dbReference type="PANTHER" id="PTHR23079">
    <property type="entry name" value="RNA-DEPENDENT RNA POLYMERASE"/>
    <property type="match status" value="1"/>
</dbReference>
<accession>A0AAV9HRT2</accession>
<reference evidence="5" key="1">
    <citation type="journal article" date="2023" name="Mol. Phylogenet. Evol.">
        <title>Genome-scale phylogeny and comparative genomics of the fungal order Sordariales.</title>
        <authorList>
            <person name="Hensen N."/>
            <person name="Bonometti L."/>
            <person name="Westerberg I."/>
            <person name="Brannstrom I.O."/>
            <person name="Guillou S."/>
            <person name="Cros-Aarteil S."/>
            <person name="Calhoun S."/>
            <person name="Haridas S."/>
            <person name="Kuo A."/>
            <person name="Mondo S."/>
            <person name="Pangilinan J."/>
            <person name="Riley R."/>
            <person name="LaButti K."/>
            <person name="Andreopoulos B."/>
            <person name="Lipzen A."/>
            <person name="Chen C."/>
            <person name="Yan M."/>
            <person name="Daum C."/>
            <person name="Ng V."/>
            <person name="Clum A."/>
            <person name="Steindorff A."/>
            <person name="Ohm R.A."/>
            <person name="Martin F."/>
            <person name="Silar P."/>
            <person name="Natvig D.O."/>
            <person name="Lalanne C."/>
            <person name="Gautier V."/>
            <person name="Ament-Velasquez S.L."/>
            <person name="Kruys A."/>
            <person name="Hutchinson M.I."/>
            <person name="Powell A.J."/>
            <person name="Barry K."/>
            <person name="Miller A.N."/>
            <person name="Grigoriev I.V."/>
            <person name="Debuchy R."/>
            <person name="Gladieux P."/>
            <person name="Hiltunen Thoren M."/>
            <person name="Johannesson H."/>
        </authorList>
    </citation>
    <scope>NUCLEOTIDE SEQUENCE</scope>
    <source>
        <strain evidence="5">PSN324</strain>
    </source>
</reference>
<organism evidence="5 6">
    <name type="scientific">Cladorrhinum samala</name>
    <dbReference type="NCBI Taxonomy" id="585594"/>
    <lineage>
        <taxon>Eukaryota</taxon>
        <taxon>Fungi</taxon>
        <taxon>Dikarya</taxon>
        <taxon>Ascomycota</taxon>
        <taxon>Pezizomycotina</taxon>
        <taxon>Sordariomycetes</taxon>
        <taxon>Sordariomycetidae</taxon>
        <taxon>Sordariales</taxon>
        <taxon>Podosporaceae</taxon>
        <taxon>Cladorrhinum</taxon>
    </lineage>
</organism>
<dbReference type="Proteomes" id="UP001321749">
    <property type="component" value="Unassembled WGS sequence"/>
</dbReference>
<reference evidence="5" key="2">
    <citation type="submission" date="2023-06" db="EMBL/GenBank/DDBJ databases">
        <authorList>
            <consortium name="Lawrence Berkeley National Laboratory"/>
            <person name="Mondo S.J."/>
            <person name="Hensen N."/>
            <person name="Bonometti L."/>
            <person name="Westerberg I."/>
            <person name="Brannstrom I.O."/>
            <person name="Guillou S."/>
            <person name="Cros-Aarteil S."/>
            <person name="Calhoun S."/>
            <person name="Haridas S."/>
            <person name="Kuo A."/>
            <person name="Pangilinan J."/>
            <person name="Riley R."/>
            <person name="Labutti K."/>
            <person name="Andreopoulos B."/>
            <person name="Lipzen A."/>
            <person name="Chen C."/>
            <person name="Yanf M."/>
            <person name="Daum C."/>
            <person name="Ng V."/>
            <person name="Clum A."/>
            <person name="Steindorff A."/>
            <person name="Ohm R."/>
            <person name="Martin F."/>
            <person name="Silar P."/>
            <person name="Natvig D."/>
            <person name="Lalanne C."/>
            <person name="Gautier V."/>
            <person name="Ament-Velasquez S.L."/>
            <person name="Kruys A."/>
            <person name="Hutchinson M.I."/>
            <person name="Powell A.J."/>
            <person name="Barry K."/>
            <person name="Miller A.N."/>
            <person name="Grigoriev I.V."/>
            <person name="Debuchy R."/>
            <person name="Gladieux P."/>
            <person name="Thoren M.H."/>
            <person name="Johannesson H."/>
        </authorList>
    </citation>
    <scope>NUCLEOTIDE SEQUENCE</scope>
    <source>
        <strain evidence="5">PSN324</strain>
    </source>
</reference>
<keyword evidence="1" id="KW-0548">Nucleotidyltransferase</keyword>
<dbReference type="GO" id="GO:0003723">
    <property type="term" value="F:RNA binding"/>
    <property type="evidence" value="ECO:0007669"/>
    <property type="project" value="UniProtKB-KW"/>
</dbReference>
<keyword evidence="6" id="KW-1185">Reference proteome</keyword>
<dbReference type="EMBL" id="MU864974">
    <property type="protein sequence ID" value="KAK4462313.1"/>
    <property type="molecule type" value="Genomic_DNA"/>
</dbReference>
<comment type="similarity">
    <text evidence="1">Belongs to the RdRP family.</text>
</comment>
<dbReference type="Pfam" id="PF25358">
    <property type="entry name" value="PH_fung_RdRP"/>
    <property type="match status" value="1"/>
</dbReference>
<feature type="region of interest" description="Disordered" evidence="2">
    <location>
        <begin position="65"/>
        <end position="93"/>
    </location>
</feature>
<sequence length="1303" mass="145885">MEISLRNLPPDLTEKALTSQLRPWMSKLNIAETDYVCDKLKKKFHGFVTFLHKADAQRFLAEYGEVPKPGGQDTHKADHNQMGKNKKPKNYPPSTPRLYLMGRAVFCGGSKRTLDKTALKAIEHQRTRTVANHQVQAAEPAEETAIVLETSRLACGYHAFVHGEFTFVSEWNLDVHCKVRFGKWGLVMTFNKDLRDYEVRVSYRSVVQVIWSDSARVAVTLSSSPTFLESKYNLVEKRALQALSSPKTNPDAMKRTSSIDHAHAAVSPFCLVYFFTASTADLSSQMLRLKQKELFHVDRDDLEHLAAHQTPLGAFSEGLADLKALLSSYTTSNALPFGLLFLLQALVHNGYLHPATVSAVARELAVLFEQARRDGADGPPITIATFKKLFQAIDYPFPLADPGQFEAAGVMEYLLDQERKAKERPALGPEIFGETSSSALILRAVVTPTRITFHGPEMEAKNRVLRKFPDHTDHFVRVQFCDEDGQDLYHNPRVDLEDVYERLKKVLDAGIPIAGRHYSFLGFSHSSLRARSVWLSAPFLFDGRLKVSANIIEELGDFQKIRSPARRAARIGQAFSETRWSVALRERGIDVAEIDDVEHDARTFSDGVGTISPGAVEAIYDVIASEKGYPTCFQIRWAGAKGMLTMDTRLAGNQICIRPSMNKFESLDKDNLEICDMAWKPAPLILNRQLIKILEDMGAPGSWFLELQERELKKLRGVTLTVFNTASFLQTQGVCQSVQLHKLLRQVDKMGYDYRTDSFLRSAIEAILLRELRLLKNKSRIPVPQGVTLFGVMDETGFLEEGEVYVAHESPDDLPRNGPLLVSRSPALHPGDIQRAENVIPPPEHPLRALKNCIVFSQKGTRDLPSQLSGGDLDGDLYHVLWDEAIVPEVKTYRPAEYPAVKPLELDRPVERADMSNFFVDFMKTDRLGVIASRHTILADNKAQGTLDPDCLKLAELHSNAVDFSKSGLPVAMGDLPKPPRWRPDFLAPGPNITIHNRVEADMDDDQPSEAGQDDGDEGPHFKYYKSDRIIGQLFRAVDEREIWHSAIRRNVPKGGGPTFWREFFDGLAERASALGNPKWRRRLREAETICETYNEAVCSIMVDCSDHPIKPLTELEVFVGFIINKSGVQSVRQRDKNIKLKDEFDRVSSWVIKEMRKQDPEADGELDALELCLACLHVGMDKKARDARQHDRGTSQGVVSFKIVAASALLRELNSVEKARRAAGIPAANDRGAPIDTTDYGNRPLLPTGREAARKPSCSAQGVPRTETHAAGEHLSGQQQQQHTLSVAAQLQLKSIYPQLFQ</sequence>
<dbReference type="GO" id="GO:0003968">
    <property type="term" value="F:RNA-directed RNA polymerase activity"/>
    <property type="evidence" value="ECO:0007669"/>
    <property type="project" value="UniProtKB-KW"/>
</dbReference>
<dbReference type="CDD" id="cd00590">
    <property type="entry name" value="RRM_SF"/>
    <property type="match status" value="1"/>
</dbReference>
<evidence type="ECO:0000256" key="1">
    <source>
        <dbReference type="RuleBase" id="RU363098"/>
    </source>
</evidence>
<comment type="caution">
    <text evidence="5">The sequence shown here is derived from an EMBL/GenBank/DDBJ whole genome shotgun (WGS) entry which is preliminary data.</text>
</comment>
<evidence type="ECO:0000259" key="4">
    <source>
        <dbReference type="Pfam" id="PF25358"/>
    </source>
</evidence>
<comment type="catalytic activity">
    <reaction evidence="1">
        <text>RNA(n) + a ribonucleoside 5'-triphosphate = RNA(n+1) + diphosphate</text>
        <dbReference type="Rhea" id="RHEA:21248"/>
        <dbReference type="Rhea" id="RHEA-COMP:14527"/>
        <dbReference type="Rhea" id="RHEA-COMP:17342"/>
        <dbReference type="ChEBI" id="CHEBI:33019"/>
        <dbReference type="ChEBI" id="CHEBI:61557"/>
        <dbReference type="ChEBI" id="CHEBI:140395"/>
        <dbReference type="EC" id="2.7.7.48"/>
    </reaction>
</comment>
<feature type="domain" description="RdRP-like PH" evidence="4">
    <location>
        <begin position="148"/>
        <end position="292"/>
    </location>
</feature>
<evidence type="ECO:0000313" key="6">
    <source>
        <dbReference type="Proteomes" id="UP001321749"/>
    </source>
</evidence>
<dbReference type="InterPro" id="IPR057503">
    <property type="entry name" value="PH_RdRP"/>
</dbReference>
<feature type="region of interest" description="Disordered" evidence="2">
    <location>
        <begin position="1000"/>
        <end position="1020"/>
    </location>
</feature>
<evidence type="ECO:0000259" key="3">
    <source>
        <dbReference type="Pfam" id="PF05183"/>
    </source>
</evidence>
<keyword evidence="1" id="KW-0694">RNA-binding</keyword>
<dbReference type="InterPro" id="IPR007855">
    <property type="entry name" value="RDRP"/>
</dbReference>
<dbReference type="PANTHER" id="PTHR23079:SF17">
    <property type="entry name" value="RNA-DEPENDENT RNA POLYMERASE"/>
    <property type="match status" value="1"/>
</dbReference>
<dbReference type="EC" id="2.7.7.48" evidence="1"/>
<dbReference type="GO" id="GO:0030422">
    <property type="term" value="P:siRNA processing"/>
    <property type="evidence" value="ECO:0007669"/>
    <property type="project" value="TreeGrafter"/>
</dbReference>
<evidence type="ECO:0000313" key="5">
    <source>
        <dbReference type="EMBL" id="KAK4462313.1"/>
    </source>
</evidence>
<dbReference type="InterPro" id="IPR057596">
    <property type="entry name" value="RDRP_core"/>
</dbReference>
<feature type="compositionally biased region" description="Acidic residues" evidence="2">
    <location>
        <begin position="1002"/>
        <end position="1017"/>
    </location>
</feature>
<dbReference type="GO" id="GO:0031380">
    <property type="term" value="C:nuclear RNA-directed RNA polymerase complex"/>
    <property type="evidence" value="ECO:0007669"/>
    <property type="project" value="TreeGrafter"/>
</dbReference>
<proteinExistence type="inferred from homology"/>
<keyword evidence="1 5" id="KW-0696">RNA-directed RNA polymerase</keyword>
<protein>
    <recommendedName>
        <fullName evidence="1">RNA-dependent RNA polymerase</fullName>
        <ecNumber evidence="1">2.7.7.48</ecNumber>
    </recommendedName>
</protein>
<feature type="domain" description="RDRP core" evidence="3">
    <location>
        <begin position="446"/>
        <end position="1038"/>
    </location>
</feature>
<gene>
    <name evidence="5" type="ORF">QBC42DRAFT_268115</name>
</gene>
<feature type="region of interest" description="Disordered" evidence="2">
    <location>
        <begin position="1229"/>
        <end position="1282"/>
    </location>
</feature>